<feature type="compositionally biased region" description="Gly residues" evidence="1">
    <location>
        <begin position="53"/>
        <end position="63"/>
    </location>
</feature>
<evidence type="ECO:0000256" key="1">
    <source>
        <dbReference type="SAM" id="MobiDB-lite"/>
    </source>
</evidence>
<feature type="region of interest" description="Disordered" evidence="1">
    <location>
        <begin position="213"/>
        <end position="262"/>
    </location>
</feature>
<dbReference type="AlphaFoldDB" id="A0A9W7FB59"/>
<feature type="compositionally biased region" description="Polar residues" evidence="1">
    <location>
        <begin position="13"/>
        <end position="25"/>
    </location>
</feature>
<dbReference type="InterPro" id="IPR041094">
    <property type="entry name" value="Brr2_helicase_PWI"/>
</dbReference>
<reference evidence="3" key="1">
    <citation type="submission" date="2022-07" db="EMBL/GenBank/DDBJ databases">
        <title>Genome analysis of Parmales, a sister group of diatoms, reveals the evolutionary specialization of diatoms from phago-mixotrophs to photoautotrophs.</title>
        <authorList>
            <person name="Ban H."/>
            <person name="Sato S."/>
            <person name="Yoshikawa S."/>
            <person name="Kazumasa Y."/>
            <person name="Nakamura Y."/>
            <person name="Ichinomiya M."/>
            <person name="Saitoh K."/>
            <person name="Sato N."/>
            <person name="Blanc-Mathieu R."/>
            <person name="Endo H."/>
            <person name="Kuwata A."/>
            <person name="Ogata H."/>
        </authorList>
    </citation>
    <scope>NUCLEOTIDE SEQUENCE</scope>
</reference>
<keyword evidence="4" id="KW-1185">Reference proteome</keyword>
<feature type="non-terminal residue" evidence="3">
    <location>
        <position position="338"/>
    </location>
</feature>
<evidence type="ECO:0000313" key="3">
    <source>
        <dbReference type="EMBL" id="GMI08940.1"/>
    </source>
</evidence>
<accession>A0A9W7FB59</accession>
<dbReference type="Proteomes" id="UP001165082">
    <property type="component" value="Unassembled WGS sequence"/>
</dbReference>
<dbReference type="OrthoDB" id="161791at2759"/>
<name>A0A9W7FB59_9STRA</name>
<evidence type="ECO:0000259" key="2">
    <source>
        <dbReference type="Pfam" id="PF18149"/>
    </source>
</evidence>
<dbReference type="Pfam" id="PF18149">
    <property type="entry name" value="Helicase_PWI"/>
    <property type="match status" value="1"/>
</dbReference>
<dbReference type="EMBL" id="BRXZ01000290">
    <property type="protein sequence ID" value="GMI08940.1"/>
    <property type="molecule type" value="Genomic_DNA"/>
</dbReference>
<evidence type="ECO:0000313" key="4">
    <source>
        <dbReference type="Proteomes" id="UP001165082"/>
    </source>
</evidence>
<feature type="compositionally biased region" description="Basic and acidic residues" evidence="1">
    <location>
        <begin position="72"/>
        <end position="90"/>
    </location>
</feature>
<organism evidence="3 4">
    <name type="scientific">Triparma retinervis</name>
    <dbReference type="NCBI Taxonomy" id="2557542"/>
    <lineage>
        <taxon>Eukaryota</taxon>
        <taxon>Sar</taxon>
        <taxon>Stramenopiles</taxon>
        <taxon>Ochrophyta</taxon>
        <taxon>Bolidophyceae</taxon>
        <taxon>Parmales</taxon>
        <taxon>Triparmaceae</taxon>
        <taxon>Triparma</taxon>
    </lineage>
</organism>
<sequence>MAEDAARLKQYDYKSNSNLVISRQGGSRVDNKYSGEVLSLHGRTGDGKRMGSAVGGGKTGGGPPKKKNKNNNTDDKKQQKDTDTKDHQDYSDLGVGSLYQPTTPQTSASYSGLLSHLRAILGNSMSLEVVVDAALEILEVVLDKDGDIRSMESSVNEILTGQSKPFADASFWDKIKSSSLGCTDYVLASDRVAMDKAAEDRGIGEEGVAVVFDSDGEGPGDASDGDDAGINDTILASDSESDDDMDGANAVTSRGGGETETKASATAVNTLDIDEHYIQRMLLPHYGGDSTVTSKLAGEVLEILGGGDERETENKLVVLLGFDKFELVKVMMENRWRL</sequence>
<feature type="compositionally biased region" description="Acidic residues" evidence="1">
    <location>
        <begin position="214"/>
        <end position="229"/>
    </location>
</feature>
<feature type="domain" description="Brr2 N-terminal helicase PWI" evidence="2">
    <location>
        <begin position="267"/>
        <end position="337"/>
    </location>
</feature>
<gene>
    <name evidence="3" type="ORF">TrRE_jg12751</name>
</gene>
<protein>
    <recommendedName>
        <fullName evidence="2">Brr2 N-terminal helicase PWI domain-containing protein</fullName>
    </recommendedName>
</protein>
<feature type="compositionally biased region" description="Basic and acidic residues" evidence="1">
    <location>
        <begin position="1"/>
        <end position="12"/>
    </location>
</feature>
<comment type="caution">
    <text evidence="3">The sequence shown here is derived from an EMBL/GenBank/DDBJ whole genome shotgun (WGS) entry which is preliminary data.</text>
</comment>
<feature type="region of interest" description="Disordered" evidence="1">
    <location>
        <begin position="1"/>
        <end position="102"/>
    </location>
</feature>
<proteinExistence type="predicted"/>